<dbReference type="InterPro" id="IPR023214">
    <property type="entry name" value="HAD_sf"/>
</dbReference>
<dbReference type="Proteomes" id="UP000239872">
    <property type="component" value="Unassembled WGS sequence"/>
</dbReference>
<dbReference type="Gene3D" id="3.40.50.1000">
    <property type="entry name" value="HAD superfamily/HAD-like"/>
    <property type="match status" value="1"/>
</dbReference>
<dbReference type="RefSeq" id="WP_105038522.1">
    <property type="nucleotide sequence ID" value="NZ_PPSL01000002.1"/>
</dbReference>
<dbReference type="NCBIfam" id="TIGR01490">
    <property type="entry name" value="HAD-SF-IB-hyp1"/>
    <property type="match status" value="1"/>
</dbReference>
<evidence type="ECO:0000313" key="2">
    <source>
        <dbReference type="Proteomes" id="UP000239872"/>
    </source>
</evidence>
<dbReference type="GO" id="GO:0016787">
    <property type="term" value="F:hydrolase activity"/>
    <property type="evidence" value="ECO:0007669"/>
    <property type="project" value="UniProtKB-KW"/>
</dbReference>
<reference evidence="1 2" key="1">
    <citation type="submission" date="2018-01" db="EMBL/GenBank/DDBJ databases">
        <title>A novel member of the phylum Bacteroidetes isolated from glacier ice.</title>
        <authorList>
            <person name="Liu Q."/>
            <person name="Xin Y.-H."/>
        </authorList>
    </citation>
    <scope>NUCLEOTIDE SEQUENCE [LARGE SCALE GENOMIC DNA]</scope>
    <source>
        <strain evidence="1 2">RB1R16</strain>
    </source>
</reference>
<evidence type="ECO:0000313" key="1">
    <source>
        <dbReference type="EMBL" id="PQJ11642.1"/>
    </source>
</evidence>
<proteinExistence type="predicted"/>
<accession>A0A2S7SXI2</accession>
<gene>
    <name evidence="1" type="ORF">CJD36_007550</name>
</gene>
<protein>
    <submittedName>
        <fullName evidence="1">HAD-IB family hydrolase</fullName>
    </submittedName>
</protein>
<dbReference type="SUPFAM" id="SSF56784">
    <property type="entry name" value="HAD-like"/>
    <property type="match status" value="1"/>
</dbReference>
<comment type="caution">
    <text evidence="1">The sequence shown here is derived from an EMBL/GenBank/DDBJ whole genome shotgun (WGS) entry which is preliminary data.</text>
</comment>
<dbReference type="OrthoDB" id="9794212at2"/>
<dbReference type="Gene3D" id="1.20.1440.100">
    <property type="entry name" value="SG protein - dephosphorylation function"/>
    <property type="match status" value="1"/>
</dbReference>
<dbReference type="Pfam" id="PF12710">
    <property type="entry name" value="HAD"/>
    <property type="match status" value="1"/>
</dbReference>
<sequence>MAEDRKKLAIFDFCGTIYKHQSADIFADFASKRGLRTSILDSICNILVTRPKYSGLIHKKVKLLQLKGTTASYLEEKAKEFVEKQVFPELIDIVAKELDKYIADPGFDVVIASAGYDVYLKYFCDVKNIPFLVATNIEMKNGRATGKMNGYDCFGREKVKRLNKLITLKNYDLANSVCFSDSLTDKPIFELTGKKYFVKQFGNEYSIIHIDNAVFNIF</sequence>
<dbReference type="InterPro" id="IPR036412">
    <property type="entry name" value="HAD-like_sf"/>
</dbReference>
<keyword evidence="2" id="KW-1185">Reference proteome</keyword>
<dbReference type="AlphaFoldDB" id="A0A2S7SXI2"/>
<dbReference type="NCBIfam" id="TIGR01488">
    <property type="entry name" value="HAD-SF-IB"/>
    <property type="match status" value="1"/>
</dbReference>
<dbReference type="InterPro" id="IPR006385">
    <property type="entry name" value="HAD_hydro_SerB1"/>
</dbReference>
<organism evidence="1 2">
    <name type="scientific">Flavipsychrobacter stenotrophus</name>
    <dbReference type="NCBI Taxonomy" id="2077091"/>
    <lineage>
        <taxon>Bacteria</taxon>
        <taxon>Pseudomonadati</taxon>
        <taxon>Bacteroidota</taxon>
        <taxon>Chitinophagia</taxon>
        <taxon>Chitinophagales</taxon>
        <taxon>Chitinophagaceae</taxon>
        <taxon>Flavipsychrobacter</taxon>
    </lineage>
</organism>
<dbReference type="EMBL" id="PPSL01000002">
    <property type="protein sequence ID" value="PQJ11642.1"/>
    <property type="molecule type" value="Genomic_DNA"/>
</dbReference>
<name>A0A2S7SXI2_9BACT</name>
<keyword evidence="1" id="KW-0378">Hydrolase</keyword>